<feature type="domain" description="Beta-Casp" evidence="3">
    <location>
        <begin position="255"/>
        <end position="380"/>
    </location>
</feature>
<dbReference type="InterPro" id="IPR001279">
    <property type="entry name" value="Metallo-B-lactamas"/>
</dbReference>
<dbReference type="STRING" id="478744.SAMN05444359_13348"/>
<protein>
    <submittedName>
        <fullName evidence="4">Metallo-beta-lactamase family protein</fullName>
    </submittedName>
</protein>
<dbReference type="GO" id="GO:0004521">
    <property type="term" value="F:RNA endonuclease activity"/>
    <property type="evidence" value="ECO:0007669"/>
    <property type="project" value="TreeGrafter"/>
</dbReference>
<dbReference type="AlphaFoldDB" id="A0A1H9N4L0"/>
<evidence type="ECO:0000256" key="1">
    <source>
        <dbReference type="ARBA" id="ARBA00022801"/>
    </source>
</evidence>
<dbReference type="OrthoDB" id="9803916at2"/>
<dbReference type="Pfam" id="PF10996">
    <property type="entry name" value="Beta-Casp"/>
    <property type="match status" value="1"/>
</dbReference>
<dbReference type="Pfam" id="PF07521">
    <property type="entry name" value="RMMBL"/>
    <property type="match status" value="1"/>
</dbReference>
<dbReference type="EMBL" id="FOFB01000033">
    <property type="protein sequence ID" value="SER30619.1"/>
    <property type="molecule type" value="Genomic_DNA"/>
</dbReference>
<dbReference type="InterPro" id="IPR022712">
    <property type="entry name" value="Beta_Casp"/>
</dbReference>
<dbReference type="InterPro" id="IPR050698">
    <property type="entry name" value="MBL"/>
</dbReference>
<sequence>MQIQFCGAAREVTGSAHLITLDDGYRILLDCGLYQGRSKEMQEFNENFIFKPESVDCLVLSHAHIDHTGRVPKLVKDGFRGDIYATHATRSLCAILLLDSAFIQERDAEYYNKKYGKFGKSKKPLYTRKDVKPAMERFVGLPYDRWERIHPNVEILYRDAGHILGSASVTLRIKRADGRTTTVGFTGDIGRPNRPILRDPQPMPECDYILCESTYGDREHELKPNEMEKFLNIVKSTCVDKGGKLLIPAFSVGRTQEIVHMLDQLESAGKLPKIKVFVDSPLAVNATTVFGAHPECYDAELQEYMLTDDNPFGFNSLTYIQDVKESKALNFLKGPAIIISASGMMNAGRSKHHLRNTMGSPKNTIFIVGYCAPQTPGGKIRDGAPGLKLYGEYHELRADVVIMDSFSAHGDQSEMIDFLDNQKKTCKKVFLVHGTIDRMEAFGGALEEHGFKGWAAPKLEEVIEIE</sequence>
<reference evidence="5" key="1">
    <citation type="submission" date="2016-10" db="EMBL/GenBank/DDBJ databases">
        <authorList>
            <person name="Varghese N."/>
            <person name="Submissions S."/>
        </authorList>
    </citation>
    <scope>NUCLEOTIDE SEQUENCE [LARGE SCALE GENOMIC DNA]</scope>
    <source>
        <strain evidence="5">DSM 24740</strain>
    </source>
</reference>
<dbReference type="Proteomes" id="UP000199021">
    <property type="component" value="Unassembled WGS sequence"/>
</dbReference>
<accession>A0A1H9N4L0</accession>
<dbReference type="Gene3D" id="3.60.15.10">
    <property type="entry name" value="Ribonuclease Z/Hydroxyacylglutathione hydrolase-like"/>
    <property type="match status" value="1"/>
</dbReference>
<proteinExistence type="predicted"/>
<dbReference type="SMART" id="SM00849">
    <property type="entry name" value="Lactamase_B"/>
    <property type="match status" value="1"/>
</dbReference>
<gene>
    <name evidence="4" type="ORF">SAMN05444359_13348</name>
</gene>
<name>A0A1H9N4L0_9BACT</name>
<dbReference type="SMART" id="SM01027">
    <property type="entry name" value="Beta-Casp"/>
    <property type="match status" value="1"/>
</dbReference>
<dbReference type="InterPro" id="IPR036866">
    <property type="entry name" value="RibonucZ/Hydroxyglut_hydro"/>
</dbReference>
<organism evidence="4 5">
    <name type="scientific">Neolewinella agarilytica</name>
    <dbReference type="NCBI Taxonomy" id="478744"/>
    <lineage>
        <taxon>Bacteria</taxon>
        <taxon>Pseudomonadati</taxon>
        <taxon>Bacteroidota</taxon>
        <taxon>Saprospiria</taxon>
        <taxon>Saprospirales</taxon>
        <taxon>Lewinellaceae</taxon>
        <taxon>Neolewinella</taxon>
    </lineage>
</organism>
<evidence type="ECO:0000259" key="3">
    <source>
        <dbReference type="SMART" id="SM01027"/>
    </source>
</evidence>
<dbReference type="CDD" id="cd16295">
    <property type="entry name" value="TTHA0252-CPSF-like_MBL-fold"/>
    <property type="match status" value="1"/>
</dbReference>
<feature type="domain" description="Metallo-beta-lactamase" evidence="2">
    <location>
        <begin position="13"/>
        <end position="226"/>
    </location>
</feature>
<dbReference type="PANTHER" id="PTHR11203:SF37">
    <property type="entry name" value="INTEGRATOR COMPLEX SUBUNIT 11"/>
    <property type="match status" value="1"/>
</dbReference>
<dbReference type="InterPro" id="IPR011108">
    <property type="entry name" value="RMMBL"/>
</dbReference>
<evidence type="ECO:0000313" key="5">
    <source>
        <dbReference type="Proteomes" id="UP000199021"/>
    </source>
</evidence>
<dbReference type="PANTHER" id="PTHR11203">
    <property type="entry name" value="CLEAVAGE AND POLYADENYLATION SPECIFICITY FACTOR FAMILY MEMBER"/>
    <property type="match status" value="1"/>
</dbReference>
<dbReference type="Pfam" id="PF00753">
    <property type="entry name" value="Lactamase_B"/>
    <property type="match status" value="1"/>
</dbReference>
<keyword evidence="5" id="KW-1185">Reference proteome</keyword>
<dbReference type="InParanoid" id="A0A1H9N4L0"/>
<dbReference type="Gene3D" id="3.40.50.10890">
    <property type="match status" value="1"/>
</dbReference>
<dbReference type="RefSeq" id="WP_090172756.1">
    <property type="nucleotide sequence ID" value="NZ_FOFB01000033.1"/>
</dbReference>
<evidence type="ECO:0000313" key="4">
    <source>
        <dbReference type="EMBL" id="SER30619.1"/>
    </source>
</evidence>
<dbReference type="GO" id="GO:0016787">
    <property type="term" value="F:hydrolase activity"/>
    <property type="evidence" value="ECO:0007669"/>
    <property type="project" value="UniProtKB-KW"/>
</dbReference>
<dbReference type="SUPFAM" id="SSF56281">
    <property type="entry name" value="Metallo-hydrolase/oxidoreductase"/>
    <property type="match status" value="1"/>
</dbReference>
<keyword evidence="1" id="KW-0378">Hydrolase</keyword>
<evidence type="ECO:0000259" key="2">
    <source>
        <dbReference type="SMART" id="SM00849"/>
    </source>
</evidence>